<dbReference type="Pfam" id="PF00385">
    <property type="entry name" value="Chromo"/>
    <property type="match status" value="1"/>
</dbReference>
<dbReference type="GeneID" id="92031230"/>
<evidence type="ECO:0000313" key="7">
    <source>
        <dbReference type="Proteomes" id="UP001360953"/>
    </source>
</evidence>
<dbReference type="RefSeq" id="XP_066653092.1">
    <property type="nucleotide sequence ID" value="XM_066798324.1"/>
</dbReference>
<dbReference type="EMBL" id="JBBPEH010000009">
    <property type="protein sequence ID" value="KAK7534053.1"/>
    <property type="molecule type" value="Genomic_DNA"/>
</dbReference>
<dbReference type="Proteomes" id="UP001360953">
    <property type="component" value="Unassembled WGS sequence"/>
</dbReference>
<dbReference type="SUPFAM" id="SSF54160">
    <property type="entry name" value="Chromo domain-like"/>
    <property type="match status" value="1"/>
</dbReference>
<feature type="compositionally biased region" description="Polar residues" evidence="4">
    <location>
        <begin position="201"/>
        <end position="211"/>
    </location>
</feature>
<feature type="region of interest" description="Disordered" evidence="4">
    <location>
        <begin position="1"/>
        <end position="30"/>
    </location>
</feature>
<dbReference type="InterPro" id="IPR051219">
    <property type="entry name" value="Heterochromatin_chromo-domain"/>
</dbReference>
<evidence type="ECO:0000313" key="6">
    <source>
        <dbReference type="EMBL" id="KAK7534053.1"/>
    </source>
</evidence>
<reference evidence="6 7" key="1">
    <citation type="submission" date="2024-04" db="EMBL/GenBank/DDBJ databases">
        <title>Phyllosticta paracitricarpa is synonymous to the EU quarantine fungus P. citricarpa based on phylogenomic analyses.</title>
        <authorList>
            <consortium name="Lawrence Berkeley National Laboratory"/>
            <person name="Van ingen-buijs V.A."/>
            <person name="Van westerhoven A.C."/>
            <person name="Haridas S."/>
            <person name="Skiadas P."/>
            <person name="Martin F."/>
            <person name="Groenewald J.Z."/>
            <person name="Crous P.W."/>
            <person name="Seidl M.F."/>
        </authorList>
    </citation>
    <scope>NUCLEOTIDE SEQUENCE [LARGE SCALE GENOMIC DNA]</scope>
    <source>
        <strain evidence="6 7">CPC 17464</strain>
    </source>
</reference>
<feature type="region of interest" description="Disordered" evidence="4">
    <location>
        <begin position="80"/>
        <end position="338"/>
    </location>
</feature>
<comment type="caution">
    <text evidence="6">The sequence shown here is derived from an EMBL/GenBank/DDBJ whole genome shotgun (WGS) entry which is preliminary data.</text>
</comment>
<dbReference type="CDD" id="cd18966">
    <property type="entry name" value="chromodomain"/>
    <property type="match status" value="1"/>
</dbReference>
<dbReference type="InterPro" id="IPR023780">
    <property type="entry name" value="Chromo_domain"/>
</dbReference>
<proteinExistence type="predicted"/>
<feature type="compositionally biased region" description="Pro residues" evidence="4">
    <location>
        <begin position="218"/>
        <end position="227"/>
    </location>
</feature>
<name>A0ABR1LFR6_9PEZI</name>
<accession>A0ABR1LFR6</accession>
<feature type="compositionally biased region" description="Polar residues" evidence="4">
    <location>
        <begin position="295"/>
        <end position="304"/>
    </location>
</feature>
<evidence type="ECO:0000256" key="1">
    <source>
        <dbReference type="ARBA" id="ARBA00004123"/>
    </source>
</evidence>
<dbReference type="PROSITE" id="PS50013">
    <property type="entry name" value="CHROMO_2"/>
    <property type="match status" value="1"/>
</dbReference>
<comment type="subunit">
    <text evidence="2">Component of the NuA4 histone acetyltransferase complex.</text>
</comment>
<dbReference type="SMART" id="SM00298">
    <property type="entry name" value="CHROMO"/>
    <property type="match status" value="1"/>
</dbReference>
<feature type="compositionally biased region" description="Polar residues" evidence="4">
    <location>
        <begin position="234"/>
        <end position="248"/>
    </location>
</feature>
<dbReference type="Gene3D" id="2.40.50.40">
    <property type="match status" value="1"/>
</dbReference>
<protein>
    <recommendedName>
        <fullName evidence="5">Chromo domain-containing protein</fullName>
    </recommendedName>
</protein>
<feature type="compositionally biased region" description="Basic and acidic residues" evidence="4">
    <location>
        <begin position="96"/>
        <end position="110"/>
    </location>
</feature>
<dbReference type="PANTHER" id="PTHR22812">
    <property type="entry name" value="CHROMOBOX PROTEIN"/>
    <property type="match status" value="1"/>
</dbReference>
<feature type="compositionally biased region" description="Basic residues" evidence="4">
    <location>
        <begin position="111"/>
        <end position="138"/>
    </location>
</feature>
<feature type="compositionally biased region" description="Basic residues" evidence="4">
    <location>
        <begin position="148"/>
        <end position="158"/>
    </location>
</feature>
<evidence type="ECO:0000256" key="4">
    <source>
        <dbReference type="SAM" id="MobiDB-lite"/>
    </source>
</evidence>
<dbReference type="InterPro" id="IPR016197">
    <property type="entry name" value="Chromo-like_dom_sf"/>
</dbReference>
<keyword evidence="3" id="KW-0539">Nucleus</keyword>
<organism evidence="6 7">
    <name type="scientific">Phyllosticta citribraziliensis</name>
    <dbReference type="NCBI Taxonomy" id="989973"/>
    <lineage>
        <taxon>Eukaryota</taxon>
        <taxon>Fungi</taxon>
        <taxon>Dikarya</taxon>
        <taxon>Ascomycota</taxon>
        <taxon>Pezizomycotina</taxon>
        <taxon>Dothideomycetes</taxon>
        <taxon>Dothideomycetes incertae sedis</taxon>
        <taxon>Botryosphaeriales</taxon>
        <taxon>Phyllostictaceae</taxon>
        <taxon>Phyllosticta</taxon>
    </lineage>
</organism>
<evidence type="ECO:0000259" key="5">
    <source>
        <dbReference type="PROSITE" id="PS50013"/>
    </source>
</evidence>
<keyword evidence="7" id="KW-1185">Reference proteome</keyword>
<feature type="domain" description="Chromo" evidence="5">
    <location>
        <begin position="29"/>
        <end position="88"/>
    </location>
</feature>
<feature type="compositionally biased region" description="Polar residues" evidence="4">
    <location>
        <begin position="13"/>
        <end position="23"/>
    </location>
</feature>
<comment type="subcellular location">
    <subcellularLocation>
        <location evidence="1">Nucleus</location>
    </subcellularLocation>
</comment>
<feature type="compositionally biased region" description="Polar residues" evidence="4">
    <location>
        <begin position="265"/>
        <end position="277"/>
    </location>
</feature>
<sequence length="393" mass="44307">MASRWRDEDSECSDTSLASTQDSEPADDYTVECVVARRPDGDGDYEYLVRWEGYPEHRNTWEPVSSFASEQAVKELWRERLQAERRGKTPPFDLDGWERDQYDREAAAERRRAKRRKERARRKAAKSKRARLTPKKRKLDTSSETHRSTKKLSSKRRHVLLDDSSSSSSDDDIPLVKSTSRQPRSQDTRTDSPVSDLIDSHLSTPSSSLFVHSSDLPLNPPPPPKPRPIANMKPLSQPTSANQNQSGNPKAPTGERPGPPPTPANQNQSGSSNTPGVQQPQPTNAPTAQRPQPQSTNAPAVQRSQPPPIFQRSKLIQRERNNGPGRPRGPQMHSNGRIRTNAELFRILNGQRNLNERPDLEALNFIDLKTGQDDTATHDALVRQRNLLQQQQQ</sequence>
<feature type="compositionally biased region" description="Low complexity" evidence="4">
    <location>
        <begin position="278"/>
        <end position="294"/>
    </location>
</feature>
<evidence type="ECO:0000256" key="3">
    <source>
        <dbReference type="ARBA" id="ARBA00023242"/>
    </source>
</evidence>
<dbReference type="InterPro" id="IPR000953">
    <property type="entry name" value="Chromo/chromo_shadow_dom"/>
</dbReference>
<gene>
    <name evidence="6" type="ORF">J3D65DRAFT_605076</name>
</gene>
<evidence type="ECO:0000256" key="2">
    <source>
        <dbReference type="ARBA" id="ARBA00011353"/>
    </source>
</evidence>